<feature type="region of interest" description="Disordered" evidence="1">
    <location>
        <begin position="1"/>
        <end position="20"/>
    </location>
</feature>
<dbReference type="AlphaFoldDB" id="A0A4Z2FBE5"/>
<feature type="compositionally biased region" description="Polar residues" evidence="1">
    <location>
        <begin position="1"/>
        <end position="14"/>
    </location>
</feature>
<organism evidence="2 3">
    <name type="scientific">Liparis tanakae</name>
    <name type="common">Tanaka's snailfish</name>
    <dbReference type="NCBI Taxonomy" id="230148"/>
    <lineage>
        <taxon>Eukaryota</taxon>
        <taxon>Metazoa</taxon>
        <taxon>Chordata</taxon>
        <taxon>Craniata</taxon>
        <taxon>Vertebrata</taxon>
        <taxon>Euteleostomi</taxon>
        <taxon>Actinopterygii</taxon>
        <taxon>Neopterygii</taxon>
        <taxon>Teleostei</taxon>
        <taxon>Neoteleostei</taxon>
        <taxon>Acanthomorphata</taxon>
        <taxon>Eupercaria</taxon>
        <taxon>Perciformes</taxon>
        <taxon>Cottioidei</taxon>
        <taxon>Cottales</taxon>
        <taxon>Liparidae</taxon>
        <taxon>Liparis</taxon>
    </lineage>
</organism>
<evidence type="ECO:0000256" key="1">
    <source>
        <dbReference type="SAM" id="MobiDB-lite"/>
    </source>
</evidence>
<accession>A0A4Z2FBE5</accession>
<evidence type="ECO:0000313" key="3">
    <source>
        <dbReference type="Proteomes" id="UP000314294"/>
    </source>
</evidence>
<dbReference type="EMBL" id="SRLO01001368">
    <property type="protein sequence ID" value="TNN38488.1"/>
    <property type="molecule type" value="Genomic_DNA"/>
</dbReference>
<gene>
    <name evidence="2" type="ORF">EYF80_051356</name>
</gene>
<keyword evidence="3" id="KW-1185">Reference proteome</keyword>
<evidence type="ECO:0000313" key="2">
    <source>
        <dbReference type="EMBL" id="TNN38488.1"/>
    </source>
</evidence>
<sequence>MTPWRQSGSATTCFAENPWDETKPPEMLDFPFVSLQVFVTRSPRCARRARHAALATPCRDSLQRA</sequence>
<dbReference type="Proteomes" id="UP000314294">
    <property type="component" value="Unassembled WGS sequence"/>
</dbReference>
<name>A0A4Z2FBE5_9TELE</name>
<reference evidence="2 3" key="1">
    <citation type="submission" date="2019-03" db="EMBL/GenBank/DDBJ databases">
        <title>First draft genome of Liparis tanakae, snailfish: a comprehensive survey of snailfish specific genes.</title>
        <authorList>
            <person name="Kim W."/>
            <person name="Song I."/>
            <person name="Jeong J.-H."/>
            <person name="Kim D."/>
            <person name="Kim S."/>
            <person name="Ryu S."/>
            <person name="Song J.Y."/>
            <person name="Lee S.K."/>
        </authorList>
    </citation>
    <scope>NUCLEOTIDE SEQUENCE [LARGE SCALE GENOMIC DNA]</scope>
    <source>
        <tissue evidence="2">Muscle</tissue>
    </source>
</reference>
<comment type="caution">
    <text evidence="2">The sequence shown here is derived from an EMBL/GenBank/DDBJ whole genome shotgun (WGS) entry which is preliminary data.</text>
</comment>
<protein>
    <submittedName>
        <fullName evidence="2">Uncharacterized protein</fullName>
    </submittedName>
</protein>
<proteinExistence type="predicted"/>